<accession>A0A5R9PXF3</accession>
<dbReference type="OrthoDB" id="8703681at2"/>
<gene>
    <name evidence="2" type="ORF">C1E24_20890</name>
</gene>
<evidence type="ECO:0008006" key="4">
    <source>
        <dbReference type="Google" id="ProtNLM"/>
    </source>
</evidence>
<dbReference type="EMBL" id="PPSW01000084">
    <property type="protein sequence ID" value="TLX45072.1"/>
    <property type="molecule type" value="Genomic_DNA"/>
</dbReference>
<reference evidence="2 3" key="1">
    <citation type="submission" date="2018-01" db="EMBL/GenBank/DDBJ databases">
        <title>Co-occurrence of chitin degradation, pigmentation and bioactivity in marine Pseudoalteromonas.</title>
        <authorList>
            <person name="Paulsen S."/>
            <person name="Gram L."/>
            <person name="Machado H."/>
        </authorList>
    </citation>
    <scope>NUCLEOTIDE SEQUENCE [LARGE SCALE GENOMIC DNA]</scope>
    <source>
        <strain evidence="2 3">S3663</strain>
    </source>
</reference>
<dbReference type="RefSeq" id="WP_138484813.1">
    <property type="nucleotide sequence ID" value="NZ_PPSW01000084.1"/>
</dbReference>
<sequence length="123" mass="13378">MKTVLALVISTLLMLSGCQSSTGTQFEESNTLKAYVADLSCDASFQCKVIGVGERAACGGPSNYVVFSTKNVDENEVERLADAETTQERILNERQTPDETCKQVLPIQSLCIKSKCESFTISN</sequence>
<dbReference type="PROSITE" id="PS51257">
    <property type="entry name" value="PROKAR_LIPOPROTEIN"/>
    <property type="match status" value="1"/>
</dbReference>
<evidence type="ECO:0000313" key="3">
    <source>
        <dbReference type="Proteomes" id="UP000309186"/>
    </source>
</evidence>
<protein>
    <recommendedName>
        <fullName evidence="4">Lipoprotein</fullName>
    </recommendedName>
</protein>
<evidence type="ECO:0000313" key="2">
    <source>
        <dbReference type="EMBL" id="TLX45072.1"/>
    </source>
</evidence>
<evidence type="ECO:0000256" key="1">
    <source>
        <dbReference type="SAM" id="SignalP"/>
    </source>
</evidence>
<organism evidence="2 3">
    <name type="scientific">Pseudoalteromonas phenolica</name>
    <dbReference type="NCBI Taxonomy" id="161398"/>
    <lineage>
        <taxon>Bacteria</taxon>
        <taxon>Pseudomonadati</taxon>
        <taxon>Pseudomonadota</taxon>
        <taxon>Gammaproteobacteria</taxon>
        <taxon>Alteromonadales</taxon>
        <taxon>Pseudoalteromonadaceae</taxon>
        <taxon>Pseudoalteromonas</taxon>
    </lineage>
</organism>
<dbReference type="AlphaFoldDB" id="A0A5R9PXF3"/>
<comment type="caution">
    <text evidence="2">The sequence shown here is derived from an EMBL/GenBank/DDBJ whole genome shotgun (WGS) entry which is preliminary data.</text>
</comment>
<name>A0A5R9PXF3_9GAMM</name>
<feature type="chain" id="PRO_5024387015" description="Lipoprotein" evidence="1">
    <location>
        <begin position="21"/>
        <end position="123"/>
    </location>
</feature>
<dbReference type="Proteomes" id="UP000309186">
    <property type="component" value="Unassembled WGS sequence"/>
</dbReference>
<proteinExistence type="predicted"/>
<keyword evidence="1" id="KW-0732">Signal</keyword>
<feature type="signal peptide" evidence="1">
    <location>
        <begin position="1"/>
        <end position="20"/>
    </location>
</feature>